<feature type="binding site" evidence="9">
    <location>
        <position position="184"/>
    </location>
    <ligand>
        <name>ATP</name>
        <dbReference type="ChEBI" id="CHEBI:30616"/>
    </ligand>
</feature>
<feature type="binding site" evidence="9">
    <location>
        <position position="282"/>
    </location>
    <ligand>
        <name>K(+)</name>
        <dbReference type="ChEBI" id="CHEBI:29103"/>
    </ligand>
</feature>
<comment type="catalytic activity">
    <reaction evidence="9">
        <text>D-ribose + ATP = D-ribose 5-phosphate + ADP + H(+)</text>
        <dbReference type="Rhea" id="RHEA:13697"/>
        <dbReference type="ChEBI" id="CHEBI:15378"/>
        <dbReference type="ChEBI" id="CHEBI:30616"/>
        <dbReference type="ChEBI" id="CHEBI:47013"/>
        <dbReference type="ChEBI" id="CHEBI:78346"/>
        <dbReference type="ChEBI" id="CHEBI:456216"/>
        <dbReference type="EC" id="2.7.1.15"/>
    </reaction>
</comment>
<dbReference type="EMBL" id="CP155571">
    <property type="protein sequence ID" value="XFO73775.1"/>
    <property type="molecule type" value="Genomic_DNA"/>
</dbReference>
<dbReference type="Gene3D" id="3.40.1190.20">
    <property type="match status" value="1"/>
</dbReference>
<dbReference type="PANTHER" id="PTHR10584:SF166">
    <property type="entry name" value="RIBOKINASE"/>
    <property type="match status" value="1"/>
</dbReference>
<keyword evidence="1 9" id="KW-0808">Transferase</keyword>
<keyword evidence="4 9" id="KW-0418">Kinase</keyword>
<keyword evidence="7 9" id="KW-0630">Potassium</keyword>
<proteinExistence type="inferred from homology"/>
<gene>
    <name evidence="11" type="primary">rbsK_1</name>
    <name evidence="9" type="synonym">rbsK</name>
    <name evidence="11" type="ORF">SPACI_038820</name>
</gene>
<feature type="binding site" evidence="9">
    <location>
        <position position="285"/>
    </location>
    <ligand>
        <name>K(+)</name>
        <dbReference type="ChEBI" id="CHEBI:29103"/>
    </ligand>
</feature>
<feature type="domain" description="Carbohydrate kinase PfkB" evidence="10">
    <location>
        <begin position="1"/>
        <end position="291"/>
    </location>
</feature>
<dbReference type="PRINTS" id="PR00990">
    <property type="entry name" value="RIBOKINASE"/>
</dbReference>
<dbReference type="Pfam" id="PF00294">
    <property type="entry name" value="PfkB"/>
    <property type="match status" value="1"/>
</dbReference>
<dbReference type="InterPro" id="IPR029056">
    <property type="entry name" value="Ribokinase-like"/>
</dbReference>
<keyword evidence="3 9" id="KW-0547">Nucleotide-binding</keyword>
<feature type="binding site" evidence="9">
    <location>
        <position position="291"/>
    </location>
    <ligand>
        <name>K(+)</name>
        <dbReference type="ChEBI" id="CHEBI:29103"/>
    </ligand>
</feature>
<comment type="activity regulation">
    <text evidence="9">Activated by a monovalent cation that binds near, but not in, the active site. The most likely occupant of the site in vivo is potassium. Ion binding induces a conformational change that may alter substrate affinity.</text>
</comment>
<keyword evidence="12" id="KW-1185">Reference proteome</keyword>
<evidence type="ECO:0000256" key="3">
    <source>
        <dbReference type="ARBA" id="ARBA00022741"/>
    </source>
</evidence>
<feature type="binding site" evidence="9">
    <location>
        <begin position="220"/>
        <end position="225"/>
    </location>
    <ligand>
        <name>ATP</name>
        <dbReference type="ChEBI" id="CHEBI:30616"/>
    </ligand>
</feature>
<dbReference type="GO" id="GO:0004747">
    <property type="term" value="F:ribokinase activity"/>
    <property type="evidence" value="ECO:0007669"/>
    <property type="project" value="UniProtKB-EC"/>
</dbReference>
<evidence type="ECO:0000256" key="5">
    <source>
        <dbReference type="ARBA" id="ARBA00022840"/>
    </source>
</evidence>
<dbReference type="InterPro" id="IPR011877">
    <property type="entry name" value="Ribokinase"/>
</dbReference>
<evidence type="ECO:0000259" key="10">
    <source>
        <dbReference type="Pfam" id="PF00294"/>
    </source>
</evidence>
<comment type="function">
    <text evidence="9">Catalyzes the phosphorylation of ribose at O-5 in a reaction requiring ATP and magnesium. The resulting D-ribose-5-phosphate can then be used either for sythesis of nucleotides, histidine, and tryptophan, or as a component of the pentose phosphate pathway.</text>
</comment>
<keyword evidence="2 9" id="KW-0479">Metal-binding</keyword>
<evidence type="ECO:0000256" key="8">
    <source>
        <dbReference type="ARBA" id="ARBA00023277"/>
    </source>
</evidence>
<feature type="binding site" evidence="9">
    <location>
        <position position="246"/>
    </location>
    <ligand>
        <name>K(+)</name>
        <dbReference type="ChEBI" id="CHEBI:29103"/>
    </ligand>
</feature>
<keyword evidence="5 9" id="KW-0067">ATP-binding</keyword>
<comment type="cofactor">
    <cofactor evidence="9">
        <name>Mg(2+)</name>
        <dbReference type="ChEBI" id="CHEBI:18420"/>
    </cofactor>
    <text evidence="9">Requires a divalent cation, most likely magnesium in vivo, as an electrophilic catalyst to aid phosphoryl group transfer. It is the chelate of the metal and the nucleotide that is the actual substrate.</text>
</comment>
<dbReference type="Proteomes" id="UP000216052">
    <property type="component" value="Chromosome"/>
</dbReference>
<protein>
    <recommendedName>
        <fullName evidence="9">Ribokinase</fullName>
        <shortName evidence="9">RK</shortName>
        <ecNumber evidence="9">2.7.1.15</ecNumber>
    </recommendedName>
</protein>
<evidence type="ECO:0000313" key="11">
    <source>
        <dbReference type="EMBL" id="XFO73775.1"/>
    </source>
</evidence>
<feature type="binding site" evidence="9">
    <location>
        <position position="276"/>
    </location>
    <ligand>
        <name>ATP</name>
        <dbReference type="ChEBI" id="CHEBI:30616"/>
    </ligand>
</feature>
<feature type="binding site" evidence="9">
    <location>
        <position position="252"/>
    </location>
    <ligand>
        <name>substrate</name>
    </ligand>
</feature>
<keyword evidence="8 9" id="KW-0119">Carbohydrate metabolism</keyword>
<dbReference type="PANTHER" id="PTHR10584">
    <property type="entry name" value="SUGAR KINASE"/>
    <property type="match status" value="1"/>
</dbReference>
<organism evidence="11 12">
    <name type="scientific">Sporomusa acidovorans (strain ATCC 49682 / DSM 3132 / Mol)</name>
    <dbReference type="NCBI Taxonomy" id="1123286"/>
    <lineage>
        <taxon>Bacteria</taxon>
        <taxon>Bacillati</taxon>
        <taxon>Bacillota</taxon>
        <taxon>Negativicutes</taxon>
        <taxon>Selenomonadales</taxon>
        <taxon>Sporomusaceae</taxon>
        <taxon>Sporomusa</taxon>
    </lineage>
</organism>
<feature type="binding site" evidence="9">
    <location>
        <position position="248"/>
    </location>
    <ligand>
        <name>K(+)</name>
        <dbReference type="ChEBI" id="CHEBI:29103"/>
    </ligand>
</feature>
<comment type="caution">
    <text evidence="9">Lacks conserved residue(s) required for the propagation of feature annotation.</text>
</comment>
<comment type="pathway">
    <text evidence="9">Carbohydrate metabolism; D-ribose degradation; D-ribose 5-phosphate from beta-D-ribopyranose: step 2/2.</text>
</comment>
<reference evidence="11" key="1">
    <citation type="submission" date="2024-05" db="EMBL/GenBank/DDBJ databases">
        <title>Isolation and characterization of Sporomusa carbonis sp. nov., a carboxydotrophic hydrogenogen in the genus of Sporomusa isolated from a charcoal burning pile.</title>
        <authorList>
            <person name="Boeer T."/>
            <person name="Rosenbaum F."/>
            <person name="Eysell L."/>
            <person name="Mueller V."/>
            <person name="Daniel R."/>
            <person name="Poehlein A."/>
        </authorList>
    </citation>
    <scope>NUCLEOTIDE SEQUENCE [LARGE SCALE GENOMIC DNA]</scope>
    <source>
        <strain evidence="11">DSM 3132</strain>
    </source>
</reference>
<evidence type="ECO:0000256" key="6">
    <source>
        <dbReference type="ARBA" id="ARBA00022842"/>
    </source>
</evidence>
<feature type="active site" description="Proton acceptor" evidence="9">
    <location>
        <position position="252"/>
    </location>
</feature>
<dbReference type="CDD" id="cd01174">
    <property type="entry name" value="ribokinase"/>
    <property type="match status" value="1"/>
</dbReference>
<dbReference type="HAMAP" id="MF_01987">
    <property type="entry name" value="Ribokinase"/>
    <property type="match status" value="1"/>
</dbReference>
<name>A0ABZ3J680_SPOA4</name>
<evidence type="ECO:0000256" key="4">
    <source>
        <dbReference type="ARBA" id="ARBA00022777"/>
    </source>
</evidence>
<dbReference type="EC" id="2.7.1.15" evidence="9"/>
<dbReference type="SUPFAM" id="SSF53613">
    <property type="entry name" value="Ribokinase-like"/>
    <property type="match status" value="1"/>
</dbReference>
<dbReference type="InterPro" id="IPR011611">
    <property type="entry name" value="PfkB_dom"/>
</dbReference>
<sequence length="306" mass="32812">MNTVCIIGSYAKALVMTVDRIPLVGETLLGYDYRETYGGKGSDMAVQAARLRATVNYIGVVGEDNFGTEFIRLMKAEGVTTDGIRVTTEKPTGVGFIVKDKQAQNVIVVDKGANELFGPDDIDKHSALMEAADIVLAQLEIPVDTALYALKRAKKMGKTTVLNPAPAIDLSRYDLSFVDMITPNETEARVAIGERPEVAMTHREVAEILLKTGCGKVIMTLGGNGVDIHSSEASRHVDCYKIDVVDSNGAGDSFNAALCVGLAARKNLTDAVAYANAVAGLCCTKWETVPSYHTAAEVESFIKKQS</sequence>
<keyword evidence="9" id="KW-0963">Cytoplasm</keyword>
<evidence type="ECO:0000313" key="12">
    <source>
        <dbReference type="Proteomes" id="UP000216052"/>
    </source>
</evidence>
<evidence type="ECO:0000256" key="1">
    <source>
        <dbReference type="ARBA" id="ARBA00022679"/>
    </source>
</evidence>
<comment type="similarity">
    <text evidence="9">Belongs to the carbohydrate kinase PfkB family. Ribokinase subfamily.</text>
</comment>
<comment type="subcellular location">
    <subcellularLocation>
        <location evidence="9">Cytoplasm</location>
    </subcellularLocation>
</comment>
<evidence type="ECO:0000256" key="9">
    <source>
        <dbReference type="HAMAP-Rule" id="MF_01987"/>
    </source>
</evidence>
<accession>A0ABZ3J680</accession>
<comment type="subunit">
    <text evidence="9">Homodimer.</text>
</comment>
<keyword evidence="6 9" id="KW-0460">Magnesium</keyword>
<feature type="binding site" evidence="9">
    <location>
        <begin position="251"/>
        <end position="252"/>
    </location>
    <ligand>
        <name>ATP</name>
        <dbReference type="ChEBI" id="CHEBI:30616"/>
    </ligand>
</feature>
<feature type="binding site" evidence="9">
    <location>
        <position position="140"/>
    </location>
    <ligand>
        <name>substrate</name>
    </ligand>
</feature>
<evidence type="ECO:0000256" key="2">
    <source>
        <dbReference type="ARBA" id="ARBA00022723"/>
    </source>
</evidence>
<evidence type="ECO:0000256" key="7">
    <source>
        <dbReference type="ARBA" id="ARBA00022958"/>
    </source>
</evidence>
<dbReference type="RefSeq" id="WP_093796047.1">
    <property type="nucleotide sequence ID" value="NZ_CP155571.1"/>
</dbReference>
<dbReference type="InterPro" id="IPR002139">
    <property type="entry name" value="Ribo/fructo_kinase"/>
</dbReference>